<dbReference type="PANTHER" id="PTHR46928:SF1">
    <property type="entry name" value="MESENCHYME-SPECIFIC CELL SURFACE GLYCOPROTEIN"/>
    <property type="match status" value="1"/>
</dbReference>
<dbReference type="RefSeq" id="WP_113029990.1">
    <property type="nucleotide sequence ID" value="NZ_QMFB01000002.1"/>
</dbReference>
<reference evidence="3 4" key="1">
    <citation type="journal article" date="2009" name="Int. J. Syst. Evol. Microbiol.">
        <title>Paenibacillus contaminans sp. nov., isolated from a contaminated laboratory plate.</title>
        <authorList>
            <person name="Chou J.H."/>
            <person name="Lee J.H."/>
            <person name="Lin M.C."/>
            <person name="Chang P.S."/>
            <person name="Arun A.B."/>
            <person name="Young C.C."/>
            <person name="Chen W.M."/>
        </authorList>
    </citation>
    <scope>NUCLEOTIDE SEQUENCE [LARGE SCALE GENOMIC DNA]</scope>
    <source>
        <strain evidence="3 4">CKOBP-6</strain>
    </source>
</reference>
<sequence length="676" mass="72573">MKSWNKIAAALAVSTAALLAPQAVTAADAQPSYAGTQELSLKKTGHYYTGAELAGTGAEIVSYDAGSKKAFLVNGFSKAIEILDLASGDIKPVRQTVITSVYAGFDDVTSVVAHPTQDFIAAAVPAAKPNRGYVVFFKKNGDYIGHVPAGYHPDMITVTPDGGKLLVANEGEPNPTYSEDPPGSVTIIDVADGVQSVLADPSKVSDIDFSALTKDDIDENVRIFPKGKNVAEGWKVDFEPEYIAVSPDSRTAYVTLQENNAIASLDIAGKAFTRIHALGYKDFSEAGNGFDASDKDGKINIQPWPVLGAYMPDGMSLYQSEGKTYLVTANEGDARADWNEDGVYEEEVRVKDIASKIQLDAGKLKGFTQDQLDQMKTDGTFTDDKKLGRLKVSNAVYSVTGTGYYDALYGFGARSFSIWDADNIGDGPVFDSGDAFEQITAKLLPAYFNSDHESVKFDSRSSGKGPEPEDVKIGRVGGETYAFIGLERMSGIVVYNVTKPTKPHFVTYVNHRDFEELDFRNNELGPEGLQFIPAEASPNGKPMLLVANEISGTLAAYEISVPGKFAVKPVEDAAVYTTGTNVNGVQTMTVKQGVAGFRTFAAQVTSEEAHYGKETVVFKQLRGGVQIGLAAVRADFDLSDMEAQASFNVATGDVIEVFVVDELTNNPAKLPILLQN</sequence>
<name>A0A329MS16_9BACL</name>
<dbReference type="InterPro" id="IPR052956">
    <property type="entry name" value="Mesenchyme-surface_protein"/>
</dbReference>
<feature type="chain" id="PRO_5016435061" evidence="1">
    <location>
        <begin position="27"/>
        <end position="676"/>
    </location>
</feature>
<dbReference type="OrthoDB" id="9801679at2"/>
<feature type="domain" description="Choice-of-anchor I" evidence="2">
    <location>
        <begin position="55"/>
        <end position="559"/>
    </location>
</feature>
<dbReference type="PANTHER" id="PTHR46928">
    <property type="entry name" value="MESENCHYME-SPECIFIC CELL SURFACE GLYCOPROTEIN"/>
    <property type="match status" value="1"/>
</dbReference>
<dbReference type="InterPro" id="IPR011044">
    <property type="entry name" value="Quino_amine_DH_bsu"/>
</dbReference>
<dbReference type="AlphaFoldDB" id="A0A329MS16"/>
<gene>
    <name evidence="3" type="ORF">DQG23_06535</name>
</gene>
<feature type="signal peptide" evidence="1">
    <location>
        <begin position="1"/>
        <end position="26"/>
    </location>
</feature>
<dbReference type="EMBL" id="QMFB01000002">
    <property type="protein sequence ID" value="RAV22584.1"/>
    <property type="molecule type" value="Genomic_DNA"/>
</dbReference>
<evidence type="ECO:0000259" key="2">
    <source>
        <dbReference type="Pfam" id="PF22494"/>
    </source>
</evidence>
<keyword evidence="1" id="KW-0732">Signal</keyword>
<accession>A0A329MS16</accession>
<dbReference type="Proteomes" id="UP000250369">
    <property type="component" value="Unassembled WGS sequence"/>
</dbReference>
<dbReference type="NCBIfam" id="NF038117">
    <property type="entry name" value="choice_anch_I"/>
    <property type="match status" value="1"/>
</dbReference>
<keyword evidence="4" id="KW-1185">Reference proteome</keyword>
<dbReference type="Pfam" id="PF22494">
    <property type="entry name" value="choice_anch_I"/>
    <property type="match status" value="1"/>
</dbReference>
<organism evidence="3 4">
    <name type="scientific">Paenibacillus contaminans</name>
    <dbReference type="NCBI Taxonomy" id="450362"/>
    <lineage>
        <taxon>Bacteria</taxon>
        <taxon>Bacillati</taxon>
        <taxon>Bacillota</taxon>
        <taxon>Bacilli</taxon>
        <taxon>Bacillales</taxon>
        <taxon>Paenibacillaceae</taxon>
        <taxon>Paenibacillus</taxon>
    </lineage>
</organism>
<evidence type="ECO:0000313" key="3">
    <source>
        <dbReference type="EMBL" id="RAV22584.1"/>
    </source>
</evidence>
<evidence type="ECO:0000313" key="4">
    <source>
        <dbReference type="Proteomes" id="UP000250369"/>
    </source>
</evidence>
<dbReference type="InterPro" id="IPR015943">
    <property type="entry name" value="WD40/YVTN_repeat-like_dom_sf"/>
</dbReference>
<dbReference type="Gene3D" id="2.130.10.10">
    <property type="entry name" value="YVTN repeat-like/Quinoprotein amine dehydrogenase"/>
    <property type="match status" value="1"/>
</dbReference>
<evidence type="ECO:0000256" key="1">
    <source>
        <dbReference type="SAM" id="SignalP"/>
    </source>
</evidence>
<proteinExistence type="predicted"/>
<comment type="caution">
    <text evidence="3">The sequence shown here is derived from an EMBL/GenBank/DDBJ whole genome shotgun (WGS) entry which is preliminary data.</text>
</comment>
<dbReference type="InterPro" id="IPR055188">
    <property type="entry name" value="Choice_anch_I"/>
</dbReference>
<dbReference type="SUPFAM" id="SSF50969">
    <property type="entry name" value="YVTN repeat-like/Quinoprotein amine dehydrogenase"/>
    <property type="match status" value="1"/>
</dbReference>
<protein>
    <submittedName>
        <fullName evidence="3">Alkaline phosphatase</fullName>
    </submittedName>
</protein>